<accession>A0AA88NZM2</accession>
<feature type="transmembrane region" description="Helical" evidence="2">
    <location>
        <begin position="46"/>
        <end position="65"/>
    </location>
</feature>
<organism evidence="3 4">
    <name type="scientific">Cirrhinus molitorella</name>
    <name type="common">mud carp</name>
    <dbReference type="NCBI Taxonomy" id="172907"/>
    <lineage>
        <taxon>Eukaryota</taxon>
        <taxon>Metazoa</taxon>
        <taxon>Chordata</taxon>
        <taxon>Craniata</taxon>
        <taxon>Vertebrata</taxon>
        <taxon>Euteleostomi</taxon>
        <taxon>Actinopterygii</taxon>
        <taxon>Neopterygii</taxon>
        <taxon>Teleostei</taxon>
        <taxon>Ostariophysi</taxon>
        <taxon>Cypriniformes</taxon>
        <taxon>Cyprinidae</taxon>
        <taxon>Labeoninae</taxon>
        <taxon>Labeonini</taxon>
        <taxon>Cirrhinus</taxon>
    </lineage>
</organism>
<gene>
    <name evidence="3" type="ORF">Q8A67_025169</name>
</gene>
<evidence type="ECO:0000256" key="1">
    <source>
        <dbReference type="SAM" id="MobiDB-lite"/>
    </source>
</evidence>
<keyword evidence="4" id="KW-1185">Reference proteome</keyword>
<name>A0AA88NZM2_9TELE</name>
<keyword evidence="2" id="KW-0812">Transmembrane</keyword>
<evidence type="ECO:0000313" key="4">
    <source>
        <dbReference type="Proteomes" id="UP001187343"/>
    </source>
</evidence>
<dbReference type="AlphaFoldDB" id="A0AA88NZM2"/>
<evidence type="ECO:0000256" key="2">
    <source>
        <dbReference type="SAM" id="Phobius"/>
    </source>
</evidence>
<evidence type="ECO:0000313" key="3">
    <source>
        <dbReference type="EMBL" id="KAK2867052.1"/>
    </source>
</evidence>
<proteinExistence type="predicted"/>
<sequence length="88" mass="9141">MPSPRKPTTQPKEANRLPQGSPPPGPRKPPSQGSLQPGPRKPTAEIAVFWSVAAVGGIAGITGVWSRKLSRGGCLLIKPQICVSSSSC</sequence>
<feature type="region of interest" description="Disordered" evidence="1">
    <location>
        <begin position="1"/>
        <end position="42"/>
    </location>
</feature>
<dbReference type="EMBL" id="JAUYZG010000025">
    <property type="protein sequence ID" value="KAK2867052.1"/>
    <property type="molecule type" value="Genomic_DNA"/>
</dbReference>
<comment type="caution">
    <text evidence="3">The sequence shown here is derived from an EMBL/GenBank/DDBJ whole genome shotgun (WGS) entry which is preliminary data.</text>
</comment>
<dbReference type="Proteomes" id="UP001187343">
    <property type="component" value="Unassembled WGS sequence"/>
</dbReference>
<protein>
    <submittedName>
        <fullName evidence="3">Uncharacterized protein</fullName>
    </submittedName>
</protein>
<reference evidence="3" key="1">
    <citation type="submission" date="2023-08" db="EMBL/GenBank/DDBJ databases">
        <title>Chromosome-level Genome Assembly of mud carp (Cirrhinus molitorella).</title>
        <authorList>
            <person name="Liu H."/>
        </authorList>
    </citation>
    <scope>NUCLEOTIDE SEQUENCE</scope>
    <source>
        <strain evidence="3">Prfri</strain>
        <tissue evidence="3">Muscle</tissue>
    </source>
</reference>
<keyword evidence="2" id="KW-0472">Membrane</keyword>
<feature type="compositionally biased region" description="Pro residues" evidence="1">
    <location>
        <begin position="20"/>
        <end position="29"/>
    </location>
</feature>
<keyword evidence="2" id="KW-1133">Transmembrane helix</keyword>
<feature type="compositionally biased region" description="Polar residues" evidence="1">
    <location>
        <begin position="1"/>
        <end position="12"/>
    </location>
</feature>